<keyword evidence="8" id="KW-1185">Reference proteome</keyword>
<proteinExistence type="inferred from homology"/>
<evidence type="ECO:0000256" key="3">
    <source>
        <dbReference type="ARBA" id="ARBA00023212"/>
    </source>
</evidence>
<comment type="similarity">
    <text evidence="5">Belongs to the CIMIP2 family.</text>
</comment>
<dbReference type="PANTHER" id="PTHR22146:SF8">
    <property type="entry name" value="PROTEIN FAM166B"/>
    <property type="match status" value="1"/>
</dbReference>
<dbReference type="AlphaFoldDB" id="A0A8W8L3R1"/>
<dbReference type="OMA" id="CCGQDLT"/>
<keyword evidence="3" id="KW-0206">Cytoskeleton</keyword>
<organism evidence="7 8">
    <name type="scientific">Magallana gigas</name>
    <name type="common">Pacific oyster</name>
    <name type="synonym">Crassostrea gigas</name>
    <dbReference type="NCBI Taxonomy" id="29159"/>
    <lineage>
        <taxon>Eukaryota</taxon>
        <taxon>Metazoa</taxon>
        <taxon>Spiralia</taxon>
        <taxon>Lophotrochozoa</taxon>
        <taxon>Mollusca</taxon>
        <taxon>Bivalvia</taxon>
        <taxon>Autobranchia</taxon>
        <taxon>Pteriomorphia</taxon>
        <taxon>Ostreida</taxon>
        <taxon>Ostreoidea</taxon>
        <taxon>Ostreidae</taxon>
        <taxon>Magallana</taxon>
    </lineage>
</organism>
<dbReference type="Pfam" id="PF10629">
    <property type="entry name" value="CMI2B-like"/>
    <property type="match status" value="2"/>
</dbReference>
<keyword evidence="4" id="KW-0966">Cell projection</keyword>
<evidence type="ECO:0000256" key="2">
    <source>
        <dbReference type="ARBA" id="ARBA00022490"/>
    </source>
</evidence>
<protein>
    <recommendedName>
        <fullName evidence="6">Ciliary microtubule inner protein 2A-C-like domain-containing protein</fullName>
    </recommendedName>
</protein>
<evidence type="ECO:0000259" key="6">
    <source>
        <dbReference type="Pfam" id="PF10629"/>
    </source>
</evidence>
<evidence type="ECO:0000256" key="4">
    <source>
        <dbReference type="ARBA" id="ARBA00023273"/>
    </source>
</evidence>
<accession>A0A8W8L3R1</accession>
<dbReference type="GO" id="GO:0015630">
    <property type="term" value="C:microtubule cytoskeleton"/>
    <property type="evidence" value="ECO:0007669"/>
    <property type="project" value="UniProtKB-ARBA"/>
</dbReference>
<sequence>MPVGKSILMTPDPYHTPGYGGFCPQFKYQIGETFGRTTCNLLRNPGVASSGKLVLTDIRPVRPDSASKSKLLARRTQSWGDQKLVEKMVPGYTGFIPKSQHYYGNRYALNSRNAIIDFETDQQMHKNKMNELKLTTALQNGKMVPAGNTPKLPEIYSKYVTPLQPIAKEPQPYVSKHTVSQPLSPYYLSNNDSRKNFMSGYTGFVPRSRDQLGLGYPIITHLALNEFTDDLRAKSATQASEGVHVDRSAPAMMHGKPIYPVETGLVPHYTGHIPGQKFRYGNTFGHSTENALKHKMSIL</sequence>
<evidence type="ECO:0000313" key="7">
    <source>
        <dbReference type="EnsemblMetazoa" id="G26303.1:cds"/>
    </source>
</evidence>
<feature type="domain" description="Ciliary microtubule inner protein 2A-C-like" evidence="6">
    <location>
        <begin position="12"/>
        <end position="44"/>
    </location>
</feature>
<dbReference type="Proteomes" id="UP000005408">
    <property type="component" value="Unassembled WGS sequence"/>
</dbReference>
<keyword evidence="2" id="KW-0963">Cytoplasm</keyword>
<reference evidence="7" key="1">
    <citation type="submission" date="2022-08" db="UniProtKB">
        <authorList>
            <consortium name="EnsemblMetazoa"/>
        </authorList>
    </citation>
    <scope>IDENTIFICATION</scope>
    <source>
        <strain evidence="7">05x7-T-G4-1.051#20</strain>
    </source>
</reference>
<name>A0A8W8L3R1_MAGGI</name>
<dbReference type="EnsemblMetazoa" id="G26303.1">
    <property type="protein sequence ID" value="G26303.1:cds"/>
    <property type="gene ID" value="G26303"/>
</dbReference>
<dbReference type="PANTHER" id="PTHR22146">
    <property type="entry name" value="CAT EYE SYNDROME CRITICAL REGION PROTEIN 6"/>
    <property type="match status" value="1"/>
</dbReference>
<comment type="subcellular location">
    <subcellularLocation>
        <location evidence="1">Cytoplasm</location>
        <location evidence="1">Cytoskeleton</location>
        <location evidence="1">Cilium axoneme</location>
    </subcellularLocation>
</comment>
<feature type="domain" description="Ciliary microtubule inner protein 2A-C-like" evidence="6">
    <location>
        <begin position="264"/>
        <end position="293"/>
    </location>
</feature>
<evidence type="ECO:0000256" key="5">
    <source>
        <dbReference type="ARBA" id="ARBA00035661"/>
    </source>
</evidence>
<evidence type="ECO:0000313" key="8">
    <source>
        <dbReference type="Proteomes" id="UP000005408"/>
    </source>
</evidence>
<dbReference type="InterPro" id="IPR018902">
    <property type="entry name" value="CMI2A-C-like_dom"/>
</dbReference>
<dbReference type="GO" id="GO:0005930">
    <property type="term" value="C:axoneme"/>
    <property type="evidence" value="ECO:0007669"/>
    <property type="project" value="UniProtKB-SubCell"/>
</dbReference>
<evidence type="ECO:0000256" key="1">
    <source>
        <dbReference type="ARBA" id="ARBA00004430"/>
    </source>
</evidence>
<dbReference type="OrthoDB" id="2019884at2759"/>